<dbReference type="Proteomes" id="UP000325755">
    <property type="component" value="Chromosome"/>
</dbReference>
<dbReference type="PROSITE" id="PS50206">
    <property type="entry name" value="RHODANESE_3"/>
    <property type="match status" value="1"/>
</dbReference>
<dbReference type="PANTHER" id="PTHR45431:SF3">
    <property type="entry name" value="RHODANESE-LIKE DOMAIN-CONTAINING PROTEIN 15, CHLOROPLASTIC"/>
    <property type="match status" value="1"/>
</dbReference>
<dbReference type="InterPro" id="IPR001763">
    <property type="entry name" value="Rhodanese-like_dom"/>
</dbReference>
<dbReference type="RefSeq" id="WP_153250299.1">
    <property type="nucleotide sequence ID" value="NZ_CP044205.1"/>
</dbReference>
<keyword evidence="3" id="KW-1185">Reference proteome</keyword>
<proteinExistence type="predicted"/>
<feature type="domain" description="Rhodanese" evidence="1">
    <location>
        <begin position="18"/>
        <end position="118"/>
    </location>
</feature>
<evidence type="ECO:0000313" key="2">
    <source>
        <dbReference type="EMBL" id="QFY44334.1"/>
    </source>
</evidence>
<organism evidence="2 3">
    <name type="scientific">Candidatus Methylospira mobilis</name>
    <dbReference type="NCBI Taxonomy" id="1808979"/>
    <lineage>
        <taxon>Bacteria</taxon>
        <taxon>Pseudomonadati</taxon>
        <taxon>Pseudomonadota</taxon>
        <taxon>Gammaproteobacteria</taxon>
        <taxon>Methylococcales</taxon>
        <taxon>Methylococcaceae</taxon>
        <taxon>Candidatus Methylospira</taxon>
    </lineage>
</organism>
<accession>A0A5Q0BQ54</accession>
<dbReference type="PANTHER" id="PTHR45431">
    <property type="entry name" value="RHODANESE-LIKE DOMAIN-CONTAINING PROTEIN 15, CHLOROPLASTIC"/>
    <property type="match status" value="1"/>
</dbReference>
<dbReference type="SMART" id="SM00450">
    <property type="entry name" value="RHOD"/>
    <property type="match status" value="1"/>
</dbReference>
<dbReference type="EMBL" id="CP044205">
    <property type="protein sequence ID" value="QFY44334.1"/>
    <property type="molecule type" value="Genomic_DNA"/>
</dbReference>
<dbReference type="SUPFAM" id="SSF52821">
    <property type="entry name" value="Rhodanese/Cell cycle control phosphatase"/>
    <property type="match status" value="1"/>
</dbReference>
<dbReference type="InterPro" id="IPR052367">
    <property type="entry name" value="Thiosulfate_ST/Rhodanese-like"/>
</dbReference>
<dbReference type="InParanoid" id="A0A5Q0BQ54"/>
<sequence length="132" mass="14695">MSDIKELAPQEAWNAMQAAPRHLFIDVRDRIEYAMVGHPPGAINIPWKIAPDWTPNPDFVREIKSRGVSPNTPVFLLCRSGQRSLEAAKALAADGFQDLTNVGEGFEGGMDAQKHRSTVSGWRFHGLPWEQS</sequence>
<evidence type="ECO:0000259" key="1">
    <source>
        <dbReference type="PROSITE" id="PS50206"/>
    </source>
</evidence>
<dbReference type="OrthoDB" id="9789585at2"/>
<dbReference type="InterPro" id="IPR036873">
    <property type="entry name" value="Rhodanese-like_dom_sf"/>
</dbReference>
<gene>
    <name evidence="2" type="ORF">F6R98_18245</name>
</gene>
<protein>
    <submittedName>
        <fullName evidence="2">Rhodanese-like domain-containing protein</fullName>
    </submittedName>
</protein>
<dbReference type="CDD" id="cd01522">
    <property type="entry name" value="RHOD_1"/>
    <property type="match status" value="1"/>
</dbReference>
<evidence type="ECO:0000313" key="3">
    <source>
        <dbReference type="Proteomes" id="UP000325755"/>
    </source>
</evidence>
<dbReference type="AlphaFoldDB" id="A0A5Q0BQ54"/>
<dbReference type="KEGG" id="mmob:F6R98_18245"/>
<dbReference type="Gene3D" id="3.40.250.10">
    <property type="entry name" value="Rhodanese-like domain"/>
    <property type="match status" value="1"/>
</dbReference>
<dbReference type="Pfam" id="PF00581">
    <property type="entry name" value="Rhodanese"/>
    <property type="match status" value="1"/>
</dbReference>
<reference evidence="2 3" key="1">
    <citation type="submission" date="2019-09" db="EMBL/GenBank/DDBJ databases">
        <title>Ecophysiology of the spiral-shaped methanotroph Methylospira mobilis as revealed by the complete genome sequence.</title>
        <authorList>
            <person name="Oshkin I.Y."/>
            <person name="Dedysh S.N."/>
            <person name="Miroshnikov K."/>
            <person name="Danilova O.V."/>
            <person name="Hakobyan A."/>
            <person name="Liesack W."/>
        </authorList>
    </citation>
    <scope>NUCLEOTIDE SEQUENCE [LARGE SCALE GENOMIC DNA]</scope>
    <source>
        <strain evidence="2 3">Shm1</strain>
    </source>
</reference>
<name>A0A5Q0BQ54_9GAMM</name>